<evidence type="ECO:0000313" key="2">
    <source>
        <dbReference type="EMBL" id="OAE23021.1"/>
    </source>
</evidence>
<gene>
    <name evidence="2" type="ORF">AXG93_3255s1000</name>
</gene>
<name>A0A176VRT5_MARPO</name>
<keyword evidence="3" id="KW-1185">Reference proteome</keyword>
<feature type="region of interest" description="Disordered" evidence="1">
    <location>
        <begin position="26"/>
        <end position="77"/>
    </location>
</feature>
<organism evidence="2 3">
    <name type="scientific">Marchantia polymorpha subsp. ruderalis</name>
    <dbReference type="NCBI Taxonomy" id="1480154"/>
    <lineage>
        <taxon>Eukaryota</taxon>
        <taxon>Viridiplantae</taxon>
        <taxon>Streptophyta</taxon>
        <taxon>Embryophyta</taxon>
        <taxon>Marchantiophyta</taxon>
        <taxon>Marchantiopsida</taxon>
        <taxon>Marchantiidae</taxon>
        <taxon>Marchantiales</taxon>
        <taxon>Marchantiaceae</taxon>
        <taxon>Marchantia</taxon>
    </lineage>
</organism>
<evidence type="ECO:0000313" key="3">
    <source>
        <dbReference type="Proteomes" id="UP000077202"/>
    </source>
</evidence>
<sequence>MSRLRPKGQRLRRCIPLYERLRRHRIKIRSTSSGQATPYSPSSAERLRQYGHVRLRRNGTPAAKAPSGGQERSKEMTRPVDYGQRLRLKRIRRCTYVDARLQGYAFGATGQRLRWKMYAFGQRNVESDAAADDFAEATADWVARFPARADCGEAQFPPVGVELGVLGHDERSLSYECRKLLLWGLRRKSAFGGTPLAEE</sequence>
<dbReference type="Proteomes" id="UP000077202">
    <property type="component" value="Unassembled WGS sequence"/>
</dbReference>
<comment type="caution">
    <text evidence="2">The sequence shown here is derived from an EMBL/GenBank/DDBJ whole genome shotgun (WGS) entry which is preliminary data.</text>
</comment>
<evidence type="ECO:0000256" key="1">
    <source>
        <dbReference type="SAM" id="MobiDB-lite"/>
    </source>
</evidence>
<dbReference type="AlphaFoldDB" id="A0A176VRT5"/>
<dbReference type="EMBL" id="LVLJ01002971">
    <property type="protein sequence ID" value="OAE23021.1"/>
    <property type="molecule type" value="Genomic_DNA"/>
</dbReference>
<proteinExistence type="predicted"/>
<feature type="compositionally biased region" description="Polar residues" evidence="1">
    <location>
        <begin position="29"/>
        <end position="43"/>
    </location>
</feature>
<reference evidence="2" key="1">
    <citation type="submission" date="2016-03" db="EMBL/GenBank/DDBJ databases">
        <title>Mechanisms controlling the formation of the plant cell surface in tip-growing cells are functionally conserved among land plants.</title>
        <authorList>
            <person name="Honkanen S."/>
            <person name="Jones V.A."/>
            <person name="Morieri G."/>
            <person name="Champion C."/>
            <person name="Hetherington A.J."/>
            <person name="Kelly S."/>
            <person name="Saint-Marcoux D."/>
            <person name="Proust H."/>
            <person name="Prescott H."/>
            <person name="Dolan L."/>
        </authorList>
    </citation>
    <scope>NUCLEOTIDE SEQUENCE [LARGE SCALE GENOMIC DNA]</scope>
    <source>
        <tissue evidence="2">Whole gametophyte</tissue>
    </source>
</reference>
<accession>A0A176VRT5</accession>
<protein>
    <submittedName>
        <fullName evidence="2">Uncharacterized protein</fullName>
    </submittedName>
</protein>